<organism evidence="1">
    <name type="scientific">Anguilla anguilla</name>
    <name type="common">European freshwater eel</name>
    <name type="synonym">Muraena anguilla</name>
    <dbReference type="NCBI Taxonomy" id="7936"/>
    <lineage>
        <taxon>Eukaryota</taxon>
        <taxon>Metazoa</taxon>
        <taxon>Chordata</taxon>
        <taxon>Craniata</taxon>
        <taxon>Vertebrata</taxon>
        <taxon>Euteleostomi</taxon>
        <taxon>Actinopterygii</taxon>
        <taxon>Neopterygii</taxon>
        <taxon>Teleostei</taxon>
        <taxon>Anguilliformes</taxon>
        <taxon>Anguillidae</taxon>
        <taxon>Anguilla</taxon>
    </lineage>
</organism>
<evidence type="ECO:0008006" key="2">
    <source>
        <dbReference type="Google" id="ProtNLM"/>
    </source>
</evidence>
<protein>
    <recommendedName>
        <fullName evidence="2">Reverse transcriptase domain-containing protein</fullName>
    </recommendedName>
</protein>
<reference evidence="1" key="1">
    <citation type="submission" date="2014-11" db="EMBL/GenBank/DDBJ databases">
        <authorList>
            <person name="Amaro Gonzalez C."/>
        </authorList>
    </citation>
    <scope>NUCLEOTIDE SEQUENCE</scope>
</reference>
<evidence type="ECO:0000313" key="1">
    <source>
        <dbReference type="EMBL" id="JAH69034.1"/>
    </source>
</evidence>
<dbReference type="EMBL" id="GBXM01039543">
    <property type="protein sequence ID" value="JAH69034.1"/>
    <property type="molecule type" value="Transcribed_RNA"/>
</dbReference>
<dbReference type="AlphaFoldDB" id="A0A0E9UT37"/>
<proteinExistence type="predicted"/>
<reference evidence="1" key="2">
    <citation type="journal article" date="2015" name="Fish Shellfish Immunol.">
        <title>Early steps in the European eel (Anguilla anguilla)-Vibrio vulnificus interaction in the gills: Role of the RtxA13 toxin.</title>
        <authorList>
            <person name="Callol A."/>
            <person name="Pajuelo D."/>
            <person name="Ebbesson L."/>
            <person name="Teles M."/>
            <person name="MacKenzie S."/>
            <person name="Amaro C."/>
        </authorList>
    </citation>
    <scope>NUCLEOTIDE SEQUENCE</scope>
</reference>
<sequence>MILNVGVSQSTLLSPLLFSVLYTSDCVWYSQSVKTLKARFTKTFSMCKTL</sequence>
<accession>A0A0E9UT37</accession>
<name>A0A0E9UT37_ANGAN</name>